<accession>A0A1Z3U8U0</accession>
<feature type="region of interest" description="Disordered" evidence="1">
    <location>
        <begin position="200"/>
        <end position="222"/>
    </location>
</feature>
<gene>
    <name evidence="3" type="ORF">CEP68_07475</name>
</gene>
<dbReference type="AlphaFoldDB" id="A0A1Z3U8U0"/>
<reference evidence="4" key="1">
    <citation type="submission" date="2017-06" db="EMBL/GenBank/DDBJ databases">
        <title>FDA dAtabase for Regulatory Grade micrObial Sequences (FDA-ARGOS): Supporting development and validation of Infectious Disease Dx tests.</title>
        <authorList>
            <person name="Minogue T."/>
            <person name="Wolcott M."/>
            <person name="Wasieloski L."/>
            <person name="Aguilar W."/>
            <person name="Moore D."/>
            <person name="Tallon L."/>
            <person name="Sadzewicz L."/>
            <person name="Sengamalay N."/>
            <person name="Ott S."/>
            <person name="Godinez A."/>
            <person name="Nagaraj S."/>
            <person name="Nadendla S."/>
            <person name="Geyer C."/>
            <person name="Sichtig H."/>
        </authorList>
    </citation>
    <scope>NUCLEOTIDE SEQUENCE [LARGE SCALE GENOMIC DNA]</scope>
    <source>
        <strain evidence="4">FDAARGOS_289</strain>
    </source>
</reference>
<sequence length="396" mass="43895">MIRVAGFSFSAEPPSEVSAYFRQKGDRPAFRWSEVWGEEHAYAFTVAKATSADVLGAIRESLQTAIDKGVPYDQWARDLKPSLQAKGWWGEAVEMADPATGEVKPRELGTPRRLRIIYDANLRSARAAGQWERGQRTKAVLPFYLYQLGPSERHRPEHVAKEGVVRPVDDPFWTAWFPPNGWGCKCWLRQITKAEATRRGVTPPFDVPNRTFSRTLDDGSTERVTVPQGIDPGWQTNPGLNRAKTLMTNMADRLIASGEPAARALMTDFWKGSTPEAFTHLPTRTFAPAAIAPARLQKELGTEALLVMVSSDTLKTKLEKHGDGERGLKAADLDRVQAILDKGQLVERTGANAVYALEMDGGWYQAVVKTSAKGELILASLFPIGARKVRRLGLKK</sequence>
<evidence type="ECO:0000259" key="2">
    <source>
        <dbReference type="Pfam" id="PF04233"/>
    </source>
</evidence>
<dbReference type="InterPro" id="IPR006528">
    <property type="entry name" value="Phage_head_morphogenesis_dom"/>
</dbReference>
<organism evidence="3 4">
    <name type="scientific">Brevundimonas vesicularis</name>
    <name type="common">Pseudomonas vesicularis</name>
    <dbReference type="NCBI Taxonomy" id="41276"/>
    <lineage>
        <taxon>Bacteria</taxon>
        <taxon>Pseudomonadati</taxon>
        <taxon>Pseudomonadota</taxon>
        <taxon>Alphaproteobacteria</taxon>
        <taxon>Caulobacterales</taxon>
        <taxon>Caulobacteraceae</taxon>
        <taxon>Brevundimonas</taxon>
    </lineage>
</organism>
<proteinExistence type="predicted"/>
<dbReference type="KEGG" id="bvc:CEP68_07475"/>
<evidence type="ECO:0000313" key="3">
    <source>
        <dbReference type="EMBL" id="ASE39354.1"/>
    </source>
</evidence>
<evidence type="ECO:0000313" key="4">
    <source>
        <dbReference type="Proteomes" id="UP000197050"/>
    </source>
</evidence>
<dbReference type="Pfam" id="PF04233">
    <property type="entry name" value="Phage_Mu_F"/>
    <property type="match status" value="1"/>
</dbReference>
<dbReference type="Proteomes" id="UP000197050">
    <property type="component" value="Chromosome"/>
</dbReference>
<protein>
    <recommendedName>
        <fullName evidence="2">Phage head morphogenesis domain-containing protein</fullName>
    </recommendedName>
</protein>
<name>A0A1Z3U8U0_BREVE</name>
<dbReference type="EMBL" id="CP022048">
    <property type="protein sequence ID" value="ASE39354.1"/>
    <property type="molecule type" value="Genomic_DNA"/>
</dbReference>
<feature type="domain" description="Phage head morphogenesis" evidence="2">
    <location>
        <begin position="58"/>
        <end position="188"/>
    </location>
</feature>
<evidence type="ECO:0000256" key="1">
    <source>
        <dbReference type="SAM" id="MobiDB-lite"/>
    </source>
</evidence>